<evidence type="ECO:0000313" key="4">
    <source>
        <dbReference type="Proteomes" id="UP001163203"/>
    </source>
</evidence>
<gene>
    <name evidence="3" type="ORF">ORV05_13430</name>
</gene>
<evidence type="ECO:0000256" key="1">
    <source>
        <dbReference type="SAM" id="MobiDB-lite"/>
    </source>
</evidence>
<keyword evidence="4" id="KW-1185">Reference proteome</keyword>
<reference evidence="3" key="1">
    <citation type="submission" date="2022-11" db="EMBL/GenBank/DDBJ databases">
        <authorList>
            <person name="Mo P."/>
        </authorList>
    </citation>
    <scope>NUCLEOTIDE SEQUENCE</scope>
    <source>
        <strain evidence="3">HUAS 11-8</strain>
    </source>
</reference>
<dbReference type="RefSeq" id="WP_268758823.1">
    <property type="nucleotide sequence ID" value="NZ_CP113836.1"/>
</dbReference>
<dbReference type="InterPro" id="IPR009057">
    <property type="entry name" value="Homeodomain-like_sf"/>
</dbReference>
<evidence type="ECO:0000259" key="2">
    <source>
        <dbReference type="Pfam" id="PF18598"/>
    </source>
</evidence>
<dbReference type="Gene3D" id="1.10.357.10">
    <property type="entry name" value="Tetracycline Repressor, domain 2"/>
    <property type="match status" value="1"/>
</dbReference>
<organism evidence="3 4">
    <name type="scientific">Amycolatopsis cynarae</name>
    <dbReference type="NCBI Taxonomy" id="2995223"/>
    <lineage>
        <taxon>Bacteria</taxon>
        <taxon>Bacillati</taxon>
        <taxon>Actinomycetota</taxon>
        <taxon>Actinomycetes</taxon>
        <taxon>Pseudonocardiales</taxon>
        <taxon>Pseudonocardiaceae</taxon>
        <taxon>Amycolatopsis</taxon>
    </lineage>
</organism>
<sequence>MADVEGGATKLARELGGTDSTEKPGPLTAFALARRLVLTGQRVDMKNLAAELGVDRATLFRWVGNRDQLLVEILWSTAEPTWRHAVHRADGTNAARVVAAIDGFVRDVINAEFFVVLLRREPERTLRLLTTKAGEFQRRLCARIARLLTDEQETNGLTLPLPVRDMAYLLVRIAESFIYSDLIIGETPDAARAKAAVGVLLGVPQPGSS</sequence>
<protein>
    <submittedName>
        <fullName evidence="3">QsdR family transcriptional regulator</fullName>
    </submittedName>
</protein>
<feature type="region of interest" description="Disordered" evidence="1">
    <location>
        <begin position="1"/>
        <end position="22"/>
    </location>
</feature>
<dbReference type="EMBL" id="CP113836">
    <property type="protein sequence ID" value="WAL68730.1"/>
    <property type="molecule type" value="Genomic_DNA"/>
</dbReference>
<evidence type="ECO:0000313" key="3">
    <source>
        <dbReference type="EMBL" id="WAL68730.1"/>
    </source>
</evidence>
<accession>A0ABY7B8P8</accession>
<dbReference type="Pfam" id="PF18598">
    <property type="entry name" value="TetR_C_36"/>
    <property type="match status" value="1"/>
</dbReference>
<proteinExistence type="predicted"/>
<name>A0ABY7B8P8_9PSEU</name>
<dbReference type="Proteomes" id="UP001163203">
    <property type="component" value="Chromosome"/>
</dbReference>
<feature type="domain" description="QsdR TetR regulatory C-terminal" evidence="2">
    <location>
        <begin position="94"/>
        <end position="202"/>
    </location>
</feature>
<dbReference type="SUPFAM" id="SSF46689">
    <property type="entry name" value="Homeodomain-like"/>
    <property type="match status" value="1"/>
</dbReference>
<dbReference type="InterPro" id="IPR041485">
    <property type="entry name" value="TetR_C_36"/>
</dbReference>